<proteinExistence type="predicted"/>
<organism evidence="1">
    <name type="scientific">Alloyangia mangrovi</name>
    <dbReference type="NCBI Taxonomy" id="1779329"/>
    <lineage>
        <taxon>Bacteria</taxon>
        <taxon>Pseudomonadati</taxon>
        <taxon>Pseudomonadota</taxon>
        <taxon>Alphaproteobacteria</taxon>
        <taxon>Rhodobacterales</taxon>
        <taxon>Roseobacteraceae</taxon>
        <taxon>Alloyangia</taxon>
    </lineage>
</organism>
<accession>A0A2A3JXM9</accession>
<name>A0A2A3JXM9_9RHOB</name>
<evidence type="ECO:0000313" key="1">
    <source>
        <dbReference type="EMBL" id="PBD19941.1"/>
    </source>
</evidence>
<comment type="caution">
    <text evidence="1">The sequence shown here is derived from an EMBL/GenBank/DDBJ whole genome shotgun (WGS) entry which is preliminary data.</text>
</comment>
<reference evidence="1" key="1">
    <citation type="submission" date="2017-09" db="EMBL/GenBank/DDBJ databases">
        <title>Yangia sp. SAOS 153D whole genome sequencing.</title>
        <authorList>
            <person name="Verma A."/>
            <person name="Krishnamurthi S."/>
        </authorList>
    </citation>
    <scope>NUCLEOTIDE SEQUENCE [LARGE SCALE GENOMIC DNA]</scope>
    <source>
        <strain evidence="1">SAOS 153D</strain>
    </source>
</reference>
<protein>
    <submittedName>
        <fullName evidence="1">Uncharacterized protein</fullName>
    </submittedName>
</protein>
<gene>
    <name evidence="1" type="ORF">CLG85_06625</name>
</gene>
<sequence>MHYNLLCPDQSLLVGKGSVSPSQLGEARDLVEIVEPIELSLHQQTWRGLPHGTAGSYAFLRLGRPCLRIYIGISWEDLLERIRKQRYQRRWAGLVLFFELPGLLRSTLERLERRLLNLGQRWLPKAMWDNVEGVTRGGASPTCSPPFDLDRLGRKIFGHIWARTRYWHEATARLELAPTHQMGDPSGRLHGLLHQQPGGWCRLLPGSRVSVLCPNQKAMERDPAARKVLSKPYWEGTICWRGDRRRQPAGLVVSEAIQFRSRAAAAEFLFAGQAVDDKWAKT</sequence>
<dbReference type="EMBL" id="NTHN01000084">
    <property type="protein sequence ID" value="PBD19941.1"/>
    <property type="molecule type" value="Genomic_DNA"/>
</dbReference>
<dbReference type="AlphaFoldDB" id="A0A2A3JXM9"/>